<sequence>MLVGGVALVAIADQERLTALAAVKAEIVRVERALDDSRGQNLELAERLTELRAQVAQQDADLADTTGFLP</sequence>
<organism evidence="2 3">
    <name type="scientific">Microbacterium algeriense</name>
    <dbReference type="NCBI Taxonomy" id="2615184"/>
    <lineage>
        <taxon>Bacteria</taxon>
        <taxon>Bacillati</taxon>
        <taxon>Actinomycetota</taxon>
        <taxon>Actinomycetes</taxon>
        <taxon>Micrococcales</taxon>
        <taxon>Microbacteriaceae</taxon>
        <taxon>Microbacterium</taxon>
    </lineage>
</organism>
<reference evidence="3" key="1">
    <citation type="submission" date="2019-09" db="EMBL/GenBank/DDBJ databases">
        <title>Whole genome sequencing of Microbacterium maritypicum.</title>
        <authorList>
            <person name="Lenchi N."/>
        </authorList>
    </citation>
    <scope>NUCLEOTIDE SEQUENCE [LARGE SCALE GENOMIC DNA]</scope>
    <source>
        <strain evidence="3">G1</strain>
    </source>
</reference>
<evidence type="ECO:0000256" key="1">
    <source>
        <dbReference type="SAM" id="Coils"/>
    </source>
</evidence>
<protein>
    <submittedName>
        <fullName evidence="2">Uncharacterized protein</fullName>
    </submittedName>
</protein>
<comment type="caution">
    <text evidence="2">The sequence shown here is derived from an EMBL/GenBank/DDBJ whole genome shotgun (WGS) entry which is preliminary data.</text>
</comment>
<dbReference type="Proteomes" id="UP000478836">
    <property type="component" value="Unassembled WGS sequence"/>
</dbReference>
<proteinExistence type="predicted"/>
<gene>
    <name evidence="2" type="ORF">F6A08_15400</name>
</gene>
<keyword evidence="3" id="KW-1185">Reference proteome</keyword>
<name>A0ABQ6V9Z6_9MICO</name>
<keyword evidence="1" id="KW-0175">Coiled coil</keyword>
<dbReference type="EMBL" id="WAAO01000003">
    <property type="protein sequence ID" value="KAB1862782.1"/>
    <property type="molecule type" value="Genomic_DNA"/>
</dbReference>
<evidence type="ECO:0000313" key="2">
    <source>
        <dbReference type="EMBL" id="KAB1862782.1"/>
    </source>
</evidence>
<feature type="coiled-coil region" evidence="1">
    <location>
        <begin position="20"/>
        <end position="61"/>
    </location>
</feature>
<evidence type="ECO:0000313" key="3">
    <source>
        <dbReference type="Proteomes" id="UP000478836"/>
    </source>
</evidence>
<accession>A0ABQ6V9Z6</accession>